<gene>
    <name evidence="2" type="ORF">H6P81_013705</name>
</gene>
<dbReference type="Proteomes" id="UP000825729">
    <property type="component" value="Unassembled WGS sequence"/>
</dbReference>
<sequence>MVVSRLCRYSMSLVAAHCQTHLSCRVINTVDALVSSESMCQQPCNTATQVSSEMTMSGHQRQRPRKEVHDPHSKELTEELLVLLPSQQIQQKGDRDPHSKHRPSTTAHNRLQIARKALTHGFENLSSKTFCPSTLPRTESSLETKDSRHLGVLEACLVRSGGISVSFSSSLGFRINFLERYLVINY</sequence>
<reference evidence="2 3" key="1">
    <citation type="submission" date="2021-07" db="EMBL/GenBank/DDBJ databases">
        <title>The Aristolochia fimbriata genome: insights into angiosperm evolution, floral development and chemical biosynthesis.</title>
        <authorList>
            <person name="Jiao Y."/>
        </authorList>
    </citation>
    <scope>NUCLEOTIDE SEQUENCE [LARGE SCALE GENOMIC DNA]</scope>
    <source>
        <strain evidence="2">IBCAS-2021</strain>
        <tissue evidence="2">Leaf</tissue>
    </source>
</reference>
<protein>
    <submittedName>
        <fullName evidence="2">Uncharacterized protein</fullName>
    </submittedName>
</protein>
<feature type="region of interest" description="Disordered" evidence="1">
    <location>
        <begin position="51"/>
        <end position="71"/>
    </location>
</feature>
<comment type="caution">
    <text evidence="2">The sequence shown here is derived from an EMBL/GenBank/DDBJ whole genome shotgun (WGS) entry which is preliminary data.</text>
</comment>
<proteinExistence type="predicted"/>
<evidence type="ECO:0000313" key="3">
    <source>
        <dbReference type="Proteomes" id="UP000825729"/>
    </source>
</evidence>
<keyword evidence="3" id="KW-1185">Reference proteome</keyword>
<evidence type="ECO:0000313" key="2">
    <source>
        <dbReference type="EMBL" id="KAG9447577.1"/>
    </source>
</evidence>
<evidence type="ECO:0000256" key="1">
    <source>
        <dbReference type="SAM" id="MobiDB-lite"/>
    </source>
</evidence>
<organism evidence="2 3">
    <name type="scientific">Aristolochia fimbriata</name>
    <name type="common">White veined hardy Dutchman's pipe vine</name>
    <dbReference type="NCBI Taxonomy" id="158543"/>
    <lineage>
        <taxon>Eukaryota</taxon>
        <taxon>Viridiplantae</taxon>
        <taxon>Streptophyta</taxon>
        <taxon>Embryophyta</taxon>
        <taxon>Tracheophyta</taxon>
        <taxon>Spermatophyta</taxon>
        <taxon>Magnoliopsida</taxon>
        <taxon>Magnoliidae</taxon>
        <taxon>Piperales</taxon>
        <taxon>Aristolochiaceae</taxon>
        <taxon>Aristolochia</taxon>
    </lineage>
</organism>
<dbReference type="EMBL" id="JAINDJ010000005">
    <property type="protein sequence ID" value="KAG9447577.1"/>
    <property type="molecule type" value="Genomic_DNA"/>
</dbReference>
<feature type="region of interest" description="Disordered" evidence="1">
    <location>
        <begin position="88"/>
        <end position="107"/>
    </location>
</feature>
<name>A0AAV7EFG4_ARIFI</name>
<accession>A0AAV7EFG4</accession>
<dbReference type="AlphaFoldDB" id="A0AAV7EFG4"/>